<evidence type="ECO:0000256" key="1">
    <source>
        <dbReference type="SAM" id="SignalP"/>
    </source>
</evidence>
<dbReference type="Proteomes" id="UP000185221">
    <property type="component" value="Unassembled WGS sequence"/>
</dbReference>
<evidence type="ECO:0000313" key="2">
    <source>
        <dbReference type="EMBL" id="SIO14604.1"/>
    </source>
</evidence>
<dbReference type="STRING" id="226505.SAMN05444394_3543"/>
<keyword evidence="3" id="KW-1185">Reference proteome</keyword>
<proteinExistence type="predicted"/>
<dbReference type="RefSeq" id="WP_074226327.1">
    <property type="nucleotide sequence ID" value="NZ_FSRC01000003.1"/>
</dbReference>
<keyword evidence="1" id="KW-0732">Signal</keyword>
<sequence>MKRREFVKYGSVAFCAAPMLTSMAFPSSAKDESKPEWLERLIKANDNQLDRQRRYRVSDSKSPAYGGFLDGAEIPNAHSTVAYIRTAGCALASSESRYYRSETIAKELEEAINYLLKIQHSDGTIDLLSTNFHSTPDTGFIVKWLVPVYIIVLREDGNRYSTQLELLKTFLQRAGECLIVGGIHTPNHRWVVSAALTKLNEVWPNPRYVARIDEWLGEHIDMDPDGQYNEKSTLIYSPLTDRVLITIAKGAKKPELYEFVRRNLMMTTYYIHPNGEIATDASGRQDKAAVGTMEGYYYPYRFMALKDQNGIFSAICKEIEATVLEKSVSQLSYFLEDISLWRELPKPNSLPTSYAKAFPYSGLVRIRRGNWDATVISQNPTFLTFHSGNAVLQGIRFSASFFGKGQFQGGEIRQEGKDYVMEQKLAGPYYQPYPKDSIDPGGDWEKMPQSNREQSEIQYLTSRARIRESNGGVECDIEIMGTDNVPVSIELIFREGGEFKNVVILNAENDSYLLNTGEVGTYTLKGDTLTFGPGLAEHKGVQLRGALPRMSTPTVYLTGFTPFKHTIRFS</sequence>
<name>A0A1N6H496_9BACT</name>
<feature type="chain" id="PRO_5013314759" evidence="1">
    <location>
        <begin position="25"/>
        <end position="570"/>
    </location>
</feature>
<dbReference type="SUPFAM" id="SSF48239">
    <property type="entry name" value="Terpenoid cyclases/Protein prenyltransferases"/>
    <property type="match status" value="1"/>
</dbReference>
<protein>
    <submittedName>
        <fullName evidence="2">Uncharacterized protein</fullName>
    </submittedName>
</protein>
<dbReference type="EMBL" id="FSRC01000003">
    <property type="protein sequence ID" value="SIO14604.1"/>
    <property type="molecule type" value="Genomic_DNA"/>
</dbReference>
<dbReference type="InterPro" id="IPR008930">
    <property type="entry name" value="Terpenoid_cyclase/PrenylTrfase"/>
</dbReference>
<gene>
    <name evidence="2" type="ORF">SAMN05444394_3543</name>
</gene>
<feature type="signal peptide" evidence="1">
    <location>
        <begin position="1"/>
        <end position="24"/>
    </location>
</feature>
<accession>A0A1N6H496</accession>
<organism evidence="2 3">
    <name type="scientific">Algoriphagus halophilus</name>
    <dbReference type="NCBI Taxonomy" id="226505"/>
    <lineage>
        <taxon>Bacteria</taxon>
        <taxon>Pseudomonadati</taxon>
        <taxon>Bacteroidota</taxon>
        <taxon>Cytophagia</taxon>
        <taxon>Cytophagales</taxon>
        <taxon>Cyclobacteriaceae</taxon>
        <taxon>Algoriphagus</taxon>
    </lineage>
</organism>
<evidence type="ECO:0000313" key="3">
    <source>
        <dbReference type="Proteomes" id="UP000185221"/>
    </source>
</evidence>
<reference evidence="3" key="1">
    <citation type="submission" date="2016-11" db="EMBL/GenBank/DDBJ databases">
        <authorList>
            <person name="Varghese N."/>
            <person name="Submissions S."/>
        </authorList>
    </citation>
    <scope>NUCLEOTIDE SEQUENCE [LARGE SCALE GENOMIC DNA]</scope>
    <source>
        <strain evidence="3">DSM 15292</strain>
    </source>
</reference>
<dbReference type="AlphaFoldDB" id="A0A1N6H496"/>
<dbReference type="OrthoDB" id="1290722at2"/>